<feature type="signal peptide" evidence="2">
    <location>
        <begin position="1"/>
        <end position="24"/>
    </location>
</feature>
<dbReference type="Gene3D" id="3.40.190.10">
    <property type="entry name" value="Periplasmic binding protein-like II"/>
    <property type="match status" value="1"/>
</dbReference>
<feature type="chain" id="PRO_5047186396" evidence="2">
    <location>
        <begin position="25"/>
        <end position="326"/>
    </location>
</feature>
<dbReference type="CDD" id="cd07012">
    <property type="entry name" value="PBP2_Bug_TTT"/>
    <property type="match status" value="1"/>
</dbReference>
<evidence type="ECO:0000313" key="4">
    <source>
        <dbReference type="Proteomes" id="UP001596270"/>
    </source>
</evidence>
<dbReference type="Gene3D" id="3.40.190.150">
    <property type="entry name" value="Bordetella uptake gene, domain 1"/>
    <property type="match status" value="1"/>
</dbReference>
<organism evidence="3 4">
    <name type="scientific">Polaromonas aquatica</name>
    <dbReference type="NCBI Taxonomy" id="332657"/>
    <lineage>
        <taxon>Bacteria</taxon>
        <taxon>Pseudomonadati</taxon>
        <taxon>Pseudomonadota</taxon>
        <taxon>Betaproteobacteria</taxon>
        <taxon>Burkholderiales</taxon>
        <taxon>Comamonadaceae</taxon>
        <taxon>Polaromonas</taxon>
    </lineage>
</organism>
<gene>
    <name evidence="3" type="ORF">ACFQND_10440</name>
</gene>
<comment type="similarity">
    <text evidence="1">Belongs to the UPF0065 (bug) family.</text>
</comment>
<dbReference type="InterPro" id="IPR042100">
    <property type="entry name" value="Bug_dom1"/>
</dbReference>
<protein>
    <submittedName>
        <fullName evidence="3">Bug family tripartite tricarboxylate transporter substrate binding protein</fullName>
    </submittedName>
</protein>
<accession>A0ABW1TVJ5</accession>
<dbReference type="InterPro" id="IPR005064">
    <property type="entry name" value="BUG"/>
</dbReference>
<keyword evidence="2" id="KW-0732">Signal</keyword>
<reference evidence="4" key="1">
    <citation type="journal article" date="2019" name="Int. J. Syst. Evol. Microbiol.">
        <title>The Global Catalogue of Microorganisms (GCM) 10K type strain sequencing project: providing services to taxonomists for standard genome sequencing and annotation.</title>
        <authorList>
            <consortium name="The Broad Institute Genomics Platform"/>
            <consortium name="The Broad Institute Genome Sequencing Center for Infectious Disease"/>
            <person name="Wu L."/>
            <person name="Ma J."/>
        </authorList>
    </citation>
    <scope>NUCLEOTIDE SEQUENCE [LARGE SCALE GENOMIC DNA]</scope>
    <source>
        <strain evidence="4">CCUG 39402</strain>
    </source>
</reference>
<dbReference type="PANTHER" id="PTHR42928">
    <property type="entry name" value="TRICARBOXYLATE-BINDING PROTEIN"/>
    <property type="match status" value="1"/>
</dbReference>
<evidence type="ECO:0000313" key="3">
    <source>
        <dbReference type="EMBL" id="MFC6281651.1"/>
    </source>
</evidence>
<dbReference type="EMBL" id="JBHSRS010000018">
    <property type="protein sequence ID" value="MFC6281651.1"/>
    <property type="molecule type" value="Genomic_DNA"/>
</dbReference>
<dbReference type="PANTHER" id="PTHR42928:SF5">
    <property type="entry name" value="BLR1237 PROTEIN"/>
    <property type="match status" value="1"/>
</dbReference>
<dbReference type="PIRSF" id="PIRSF017082">
    <property type="entry name" value="YflP"/>
    <property type="match status" value="1"/>
</dbReference>
<evidence type="ECO:0000256" key="1">
    <source>
        <dbReference type="ARBA" id="ARBA00006987"/>
    </source>
</evidence>
<dbReference type="Pfam" id="PF03401">
    <property type="entry name" value="TctC"/>
    <property type="match status" value="1"/>
</dbReference>
<name>A0ABW1TVJ5_9BURK</name>
<comment type="caution">
    <text evidence="3">The sequence shown here is derived from an EMBL/GenBank/DDBJ whole genome shotgun (WGS) entry which is preliminary data.</text>
</comment>
<dbReference type="SUPFAM" id="SSF53850">
    <property type="entry name" value="Periplasmic binding protein-like II"/>
    <property type="match status" value="1"/>
</dbReference>
<sequence length="326" mass="34636">MNRRLITLSIATLSLAAWLPTSHAQSTAWPDKPVKLVLSQPAGSGPDNVARLLSERLARNWGQPVVIDNKPGGQNAIGAQFAARSAADGTTFYFATTAALITNPLLFKTLPYDPQKDFVPVSFVARSPFAILVETASPIKSIEDLVARAKAEPGKLSLGNEGPRTFSGMIARLFNSRTAAQANLVSYSSVGVGVQDLMGKHIDAMVADLASTAALAKQGRMRVLATTSPKRVAGWEQVPSLSETMPGFDMVGWFAVVAPAGTPPAAINRFNRDLGALLADKEVAERIATMGPIAEANVSVAQTGAFLRNEMTRWTAITKEIGILPE</sequence>
<dbReference type="Proteomes" id="UP001596270">
    <property type="component" value="Unassembled WGS sequence"/>
</dbReference>
<evidence type="ECO:0000256" key="2">
    <source>
        <dbReference type="SAM" id="SignalP"/>
    </source>
</evidence>
<proteinExistence type="inferred from homology"/>
<keyword evidence="4" id="KW-1185">Reference proteome</keyword>
<dbReference type="RefSeq" id="WP_371437263.1">
    <property type="nucleotide sequence ID" value="NZ_JBHSRS010000018.1"/>
</dbReference>